<evidence type="ECO:0000313" key="2">
    <source>
        <dbReference type="Proteomes" id="UP000010467"/>
    </source>
</evidence>
<dbReference type="KEGG" id="dpd:Deipe_2174"/>
<evidence type="ECO:0000313" key="1">
    <source>
        <dbReference type="EMBL" id="AFZ67660.1"/>
    </source>
</evidence>
<dbReference type="Proteomes" id="UP000010467">
    <property type="component" value="Chromosome"/>
</dbReference>
<proteinExistence type="predicted"/>
<organism evidence="1 2">
    <name type="scientific">Deinococcus peraridilitoris (strain DSM 19664 / LMG 22246 / CIP 109416 / KR-200)</name>
    <dbReference type="NCBI Taxonomy" id="937777"/>
    <lineage>
        <taxon>Bacteria</taxon>
        <taxon>Thermotogati</taxon>
        <taxon>Deinococcota</taxon>
        <taxon>Deinococci</taxon>
        <taxon>Deinococcales</taxon>
        <taxon>Deinococcaceae</taxon>
        <taxon>Deinococcus</taxon>
    </lineage>
</organism>
<gene>
    <name evidence="1" type="ordered locus">Deipe_2174</name>
</gene>
<dbReference type="PATRIC" id="fig|937777.3.peg.2175"/>
<reference evidence="2" key="1">
    <citation type="submission" date="2012-03" db="EMBL/GenBank/DDBJ databases">
        <title>Complete sequence of chromosome of Deinococcus peraridilitoris DSM 19664.</title>
        <authorList>
            <person name="Lucas S."/>
            <person name="Copeland A."/>
            <person name="Lapidus A."/>
            <person name="Glavina del Rio T."/>
            <person name="Dalin E."/>
            <person name="Tice H."/>
            <person name="Bruce D."/>
            <person name="Goodwin L."/>
            <person name="Pitluck S."/>
            <person name="Peters L."/>
            <person name="Mikhailova N."/>
            <person name="Lu M."/>
            <person name="Kyrpides N."/>
            <person name="Mavromatis K."/>
            <person name="Ivanova N."/>
            <person name="Brettin T."/>
            <person name="Detter J.C."/>
            <person name="Han C."/>
            <person name="Larimer F."/>
            <person name="Land M."/>
            <person name="Hauser L."/>
            <person name="Markowitz V."/>
            <person name="Cheng J.-F."/>
            <person name="Hugenholtz P."/>
            <person name="Woyke T."/>
            <person name="Wu D."/>
            <person name="Pukall R."/>
            <person name="Steenblock K."/>
            <person name="Brambilla E."/>
            <person name="Klenk H.-P."/>
            <person name="Eisen J.A."/>
        </authorList>
    </citation>
    <scope>NUCLEOTIDE SEQUENCE [LARGE SCALE GENOMIC DNA]</scope>
    <source>
        <strain evidence="2">DSM 19664 / LMG 22246 / CIP 109416 / KR-200</strain>
    </source>
</reference>
<sequence length="226" mass="24622">MTATGTTTVPLTLSEGVLLHGEQFAKKLGAVSIGDVQVDLPLVPDKVSSNELARVLLATALLELEACGSLKLAMQHRKTLFGLRKVSVLELSAGLSHEVLPEGSLEARILQAVQQLNRASDLPDLIALLVPLSHQPRLDVVNFVKEALARRDLLEVQNTKMLGLLPVRKYTATKVTLAYTAYASPQLARDRLTACETQRPEVWRALVRGIETGLDRQTKSNDSSLD</sequence>
<name>L0A3T4_DEIPD</name>
<dbReference type="AlphaFoldDB" id="L0A3T4"/>
<keyword evidence="2" id="KW-1185">Reference proteome</keyword>
<dbReference type="RefSeq" id="WP_015235963.1">
    <property type="nucleotide sequence ID" value="NC_019793.1"/>
</dbReference>
<accession>L0A3T4</accession>
<dbReference type="HOGENOM" id="CLU_1223108_0_0_0"/>
<protein>
    <recommendedName>
        <fullName evidence="3">Golgi phosphoprotein 3 (GPP34)</fullName>
    </recommendedName>
</protein>
<evidence type="ECO:0008006" key="3">
    <source>
        <dbReference type="Google" id="ProtNLM"/>
    </source>
</evidence>
<dbReference type="EMBL" id="CP003382">
    <property type="protein sequence ID" value="AFZ67660.1"/>
    <property type="molecule type" value="Genomic_DNA"/>
</dbReference>